<dbReference type="AlphaFoldDB" id="A0A6C0BFU0"/>
<name>A0A6C0BFU0_9ZZZZ</name>
<dbReference type="EMBL" id="MN739141">
    <property type="protein sequence ID" value="QHS90604.1"/>
    <property type="molecule type" value="Genomic_DNA"/>
</dbReference>
<protein>
    <submittedName>
        <fullName evidence="1">Uncharacterized protein</fullName>
    </submittedName>
</protein>
<evidence type="ECO:0000313" key="1">
    <source>
        <dbReference type="EMBL" id="QHS90604.1"/>
    </source>
</evidence>
<reference evidence="1" key="1">
    <citation type="journal article" date="2020" name="Nature">
        <title>Giant virus diversity and host interactions through global metagenomics.</title>
        <authorList>
            <person name="Schulz F."/>
            <person name="Roux S."/>
            <person name="Paez-Espino D."/>
            <person name="Jungbluth S."/>
            <person name="Walsh D.A."/>
            <person name="Denef V.J."/>
            <person name="McMahon K.D."/>
            <person name="Konstantinidis K.T."/>
            <person name="Eloe-Fadrosh E.A."/>
            <person name="Kyrpides N.C."/>
            <person name="Woyke T."/>
        </authorList>
    </citation>
    <scope>NUCLEOTIDE SEQUENCE</scope>
    <source>
        <strain evidence="1">GVMAG-M-3300010354-11</strain>
    </source>
</reference>
<sequence length="175" mass="20480">MANCNYYEYYLFIDPVDVNDTVIDIGKEKFIDVLQKFSKNNVKYFQKEYKEYHYGDIVYQNYNNEDIKVTKTTPIETVAAKGCLRIGCIKQKLNIINVPSNANVDVIYYVKHLIFRFTSRIYLNMIVKKDIEGHESFSVFINYNHDSNVDIPRVNESLNKIIKMVVGVPISEICH</sequence>
<organism evidence="1">
    <name type="scientific">viral metagenome</name>
    <dbReference type="NCBI Taxonomy" id="1070528"/>
    <lineage>
        <taxon>unclassified sequences</taxon>
        <taxon>metagenomes</taxon>
        <taxon>organismal metagenomes</taxon>
    </lineage>
</organism>
<accession>A0A6C0BFU0</accession>
<proteinExistence type="predicted"/>